<sequence length="261" mass="27862">MKTQIKIMLILSVSFVVMTANAQTITNFVNGHASAVLDMSNNPDGKFFLPPRVELKALDNITDPILNPAEGLVVYNSGNAQLPGYYIFIDGVWSLIASRENSVSNAVFNKTTTSTLTLPTAPSFTTISGFTQLFNNTGGFIAISGNNMTLQEGQYVVNVELNITTSETNTGSIGNVNGRTHVHFYSAQLFNGSSAIGGVVDSNSSSNTSGSKSHIVSFTFAFTLTSPETVSFQLARRTGGTYTGAISINDAFIQTEKSLLK</sequence>
<evidence type="ECO:0000313" key="2">
    <source>
        <dbReference type="EMBL" id="MFB9106695.1"/>
    </source>
</evidence>
<feature type="chain" id="PRO_5046830027" description="CHRD domain-containing protein" evidence="1">
    <location>
        <begin position="23"/>
        <end position="261"/>
    </location>
</feature>
<comment type="caution">
    <text evidence="2">The sequence shown here is derived from an EMBL/GenBank/DDBJ whole genome shotgun (WGS) entry which is preliminary data.</text>
</comment>
<protein>
    <recommendedName>
        <fullName evidence="4">CHRD domain-containing protein</fullName>
    </recommendedName>
</protein>
<accession>A0ABV5H475</accession>
<keyword evidence="1" id="KW-0732">Signal</keyword>
<dbReference type="Proteomes" id="UP001589590">
    <property type="component" value="Unassembled WGS sequence"/>
</dbReference>
<dbReference type="RefSeq" id="WP_290268600.1">
    <property type="nucleotide sequence ID" value="NZ_JAUFQP010000007.1"/>
</dbReference>
<evidence type="ECO:0000313" key="3">
    <source>
        <dbReference type="Proteomes" id="UP001589590"/>
    </source>
</evidence>
<gene>
    <name evidence="2" type="ORF">ACFFU1_17435</name>
</gene>
<evidence type="ECO:0000256" key="1">
    <source>
        <dbReference type="SAM" id="SignalP"/>
    </source>
</evidence>
<keyword evidence="3" id="KW-1185">Reference proteome</keyword>
<name>A0ABV5H475_9FLAO</name>
<feature type="signal peptide" evidence="1">
    <location>
        <begin position="1"/>
        <end position="22"/>
    </location>
</feature>
<proteinExistence type="predicted"/>
<dbReference type="EMBL" id="JBHMFA010000030">
    <property type="protein sequence ID" value="MFB9106695.1"/>
    <property type="molecule type" value="Genomic_DNA"/>
</dbReference>
<reference evidence="2 3" key="1">
    <citation type="submission" date="2024-09" db="EMBL/GenBank/DDBJ databases">
        <authorList>
            <person name="Sun Q."/>
            <person name="Mori K."/>
        </authorList>
    </citation>
    <scope>NUCLEOTIDE SEQUENCE [LARGE SCALE GENOMIC DNA]</scope>
    <source>
        <strain evidence="2 3">CECT 8300</strain>
    </source>
</reference>
<organism evidence="2 3">
    <name type="scientific">Algibacter miyuki</name>
    <dbReference type="NCBI Taxonomy" id="1306933"/>
    <lineage>
        <taxon>Bacteria</taxon>
        <taxon>Pseudomonadati</taxon>
        <taxon>Bacteroidota</taxon>
        <taxon>Flavobacteriia</taxon>
        <taxon>Flavobacteriales</taxon>
        <taxon>Flavobacteriaceae</taxon>
        <taxon>Algibacter</taxon>
    </lineage>
</organism>
<evidence type="ECO:0008006" key="4">
    <source>
        <dbReference type="Google" id="ProtNLM"/>
    </source>
</evidence>